<gene>
    <name evidence="2" type="ORF">FOZ61_002684</name>
</gene>
<feature type="non-terminal residue" evidence="2">
    <location>
        <position position="1"/>
    </location>
</feature>
<dbReference type="EMBL" id="JABAHT010001765">
    <property type="protein sequence ID" value="KAF4648446.1"/>
    <property type="molecule type" value="Genomic_DNA"/>
</dbReference>
<comment type="caution">
    <text evidence="2">The sequence shown here is derived from an EMBL/GenBank/DDBJ whole genome shotgun (WGS) entry which is preliminary data.</text>
</comment>
<feature type="non-terminal residue" evidence="2">
    <location>
        <position position="328"/>
    </location>
</feature>
<proteinExistence type="predicted"/>
<evidence type="ECO:0000313" key="3">
    <source>
        <dbReference type="Proteomes" id="UP000570595"/>
    </source>
</evidence>
<dbReference type="AlphaFoldDB" id="A0A7J6KPL8"/>
<organism evidence="2 3">
    <name type="scientific">Perkinsus olseni</name>
    <name type="common">Perkinsus atlanticus</name>
    <dbReference type="NCBI Taxonomy" id="32597"/>
    <lineage>
        <taxon>Eukaryota</taxon>
        <taxon>Sar</taxon>
        <taxon>Alveolata</taxon>
        <taxon>Perkinsozoa</taxon>
        <taxon>Perkinsea</taxon>
        <taxon>Perkinsida</taxon>
        <taxon>Perkinsidae</taxon>
        <taxon>Perkinsus</taxon>
    </lineage>
</organism>
<dbReference type="OrthoDB" id="10409135at2759"/>
<feature type="compositionally biased region" description="Polar residues" evidence="1">
    <location>
        <begin position="100"/>
        <end position="115"/>
    </location>
</feature>
<sequence>LWFLANPAPYHQVKECPPITIKGIKDCVSKEKATISACPEGNPEEVFTFEAYVVPDDTFRDDCELILARQISIDSQGFCKAFVKDIDKQGCGEQPLLPFPSTSSQPSLNEGSQQDPDGPCPPLSPSMVREALDSKKRSLSLSSSPMDEYDDFDLTKSELHLLGPSKDEVKRQRCFRVIDEKMIQNHESLVDLFTEEKIISITKKLLDKVSKGPGITIPYTDGMVAKVRRLHPDERRDTPLQDFAVEIHFNEKTLKQVKSEINNNPQKKKEFNRLQQQQARGYDYSKKLIRELAPEFKEQMDLEIDQFLRLGYWELATLAAKPLDVRSR</sequence>
<feature type="region of interest" description="Disordered" evidence="1">
    <location>
        <begin position="94"/>
        <end position="127"/>
    </location>
</feature>
<name>A0A7J6KPL8_PEROL</name>
<protein>
    <submittedName>
        <fullName evidence="2">Uncharacterized protein</fullName>
    </submittedName>
</protein>
<accession>A0A7J6KPL8</accession>
<evidence type="ECO:0000256" key="1">
    <source>
        <dbReference type="SAM" id="MobiDB-lite"/>
    </source>
</evidence>
<evidence type="ECO:0000313" key="2">
    <source>
        <dbReference type="EMBL" id="KAF4648446.1"/>
    </source>
</evidence>
<reference evidence="2 3" key="1">
    <citation type="submission" date="2020-04" db="EMBL/GenBank/DDBJ databases">
        <title>Perkinsus olseni comparative genomics.</title>
        <authorList>
            <person name="Bogema D.R."/>
        </authorList>
    </citation>
    <scope>NUCLEOTIDE SEQUENCE [LARGE SCALE GENOMIC DNA]</scope>
    <source>
        <strain evidence="2">ATCC PRA-179</strain>
    </source>
</reference>
<dbReference type="Proteomes" id="UP000570595">
    <property type="component" value="Unassembled WGS sequence"/>
</dbReference>